<dbReference type="STRING" id="1520.LF65_01974"/>
<dbReference type="SUPFAM" id="SSF56784">
    <property type="entry name" value="HAD-like"/>
    <property type="match status" value="1"/>
</dbReference>
<dbReference type="InterPro" id="IPR051600">
    <property type="entry name" value="Beta-PGM-like"/>
</dbReference>
<name>A0A0B5QKW9_CLOBE</name>
<dbReference type="Gene3D" id="1.10.150.240">
    <property type="entry name" value="Putative phosphatase, domain 2"/>
    <property type="match status" value="1"/>
</dbReference>
<reference evidence="7" key="2">
    <citation type="submission" date="2016-02" db="EMBL/GenBank/DDBJ databases">
        <title>Genome sequence of Clostridium beijerinckii strain 59B.</title>
        <authorList>
            <person name="Little G.T."/>
            <person name="Minton N.P."/>
        </authorList>
    </citation>
    <scope>NUCLEOTIDE SEQUENCE</scope>
    <source>
        <strain evidence="7">NCIMB 14988</strain>
    </source>
</reference>
<evidence type="ECO:0000256" key="3">
    <source>
        <dbReference type="ARBA" id="ARBA00022723"/>
    </source>
</evidence>
<dbReference type="AlphaFoldDB" id="A0A0B5QKW9"/>
<dbReference type="OMA" id="HTLDDSW"/>
<dbReference type="KEGG" id="cbei:LF65_01974"/>
<dbReference type="GO" id="GO:0016787">
    <property type="term" value="F:hydrolase activity"/>
    <property type="evidence" value="ECO:0007669"/>
    <property type="project" value="UniProtKB-KW"/>
</dbReference>
<evidence type="ECO:0000256" key="4">
    <source>
        <dbReference type="ARBA" id="ARBA00022801"/>
    </source>
</evidence>
<dbReference type="InterPro" id="IPR023214">
    <property type="entry name" value="HAD_sf"/>
</dbReference>
<dbReference type="OrthoDB" id="9797743at2"/>
<dbReference type="Proteomes" id="UP000631418">
    <property type="component" value="Unassembled WGS sequence"/>
</dbReference>
<dbReference type="NCBIfam" id="TIGR01509">
    <property type="entry name" value="HAD-SF-IA-v3"/>
    <property type="match status" value="1"/>
</dbReference>
<evidence type="ECO:0000313" key="7">
    <source>
        <dbReference type="EMBL" id="AJG98572.1"/>
    </source>
</evidence>
<keyword evidence="3" id="KW-0479">Metal-binding</keyword>
<evidence type="ECO:0000256" key="5">
    <source>
        <dbReference type="ARBA" id="ARBA00022842"/>
    </source>
</evidence>
<dbReference type="Proteomes" id="UP000031866">
    <property type="component" value="Chromosome"/>
</dbReference>
<keyword evidence="5" id="KW-0460">Magnesium</keyword>
<evidence type="ECO:0000313" key="8">
    <source>
        <dbReference type="EMBL" id="MBF7811410.1"/>
    </source>
</evidence>
<dbReference type="InterPro" id="IPR041492">
    <property type="entry name" value="HAD_2"/>
</dbReference>
<dbReference type="PANTHER" id="PTHR46193:SF18">
    <property type="entry name" value="HEXITOL PHOSPHATASE B"/>
    <property type="match status" value="1"/>
</dbReference>
<gene>
    <name evidence="9" type="ORF">BCD95_003910</name>
    <name evidence="8" type="ORF">IS491_22620</name>
    <name evidence="7" type="ORF">LF65_01974</name>
</gene>
<proteinExistence type="inferred from homology"/>
<dbReference type="SFLD" id="SFLDS00003">
    <property type="entry name" value="Haloacid_Dehalogenase"/>
    <property type="match status" value="1"/>
</dbReference>
<reference evidence="10" key="1">
    <citation type="submission" date="2014-12" db="EMBL/GenBank/DDBJ databases">
        <title>Genome sequence of Clostridium beijerinckii strain 59B.</title>
        <authorList>
            <person name="Little G.T."/>
            <person name="Minton N.P."/>
        </authorList>
    </citation>
    <scope>NUCLEOTIDE SEQUENCE [LARGE SCALE GENOMIC DNA]</scope>
    <source>
        <strain evidence="10">59B</strain>
    </source>
</reference>
<dbReference type="Pfam" id="PF13419">
    <property type="entry name" value="HAD_2"/>
    <property type="match status" value="1"/>
</dbReference>
<protein>
    <submittedName>
        <fullName evidence="8">HAD family hydrolase</fullName>
    </submittedName>
    <submittedName>
        <fullName evidence="9">HAD superfamily hydrolase (TIGR01509 family)</fullName>
    </submittedName>
    <submittedName>
        <fullName evidence="7">Phosphatase</fullName>
    </submittedName>
</protein>
<evidence type="ECO:0000313" key="9">
    <source>
        <dbReference type="EMBL" id="NSB15651.1"/>
    </source>
</evidence>
<sequence>MKAFIFDMDGVIIDSEPIHFEVDMQTIRELGCDISEKELEKYVGSTNEYMYTDIKENYNIKKSLEEIIDYKVELTKMKIIESHLEPIDGIKELLIELKNRNIPAAIASSSPKDLIDIVVSKFKLQEYFKYIISGEEVERGKPSPDIYIETSKKLGISPKECVVIEDSRNGVFAAKDAKMNCIGFKNINSGNQDLSKADMIVNSIRDIDLSNILENHII</sequence>
<dbReference type="Gene3D" id="3.40.50.1000">
    <property type="entry name" value="HAD superfamily/HAD-like"/>
    <property type="match status" value="1"/>
</dbReference>
<dbReference type="EMBL" id="JADOEF010000001">
    <property type="protein sequence ID" value="MBF7811410.1"/>
    <property type="molecule type" value="Genomic_DNA"/>
</dbReference>
<evidence type="ECO:0000256" key="2">
    <source>
        <dbReference type="ARBA" id="ARBA00006171"/>
    </source>
</evidence>
<dbReference type="PANTHER" id="PTHR46193">
    <property type="entry name" value="6-PHOSPHOGLUCONATE PHOSPHATASE"/>
    <property type="match status" value="1"/>
</dbReference>
<dbReference type="EMBL" id="CP010086">
    <property type="protein sequence ID" value="AJG98572.1"/>
    <property type="molecule type" value="Genomic_DNA"/>
</dbReference>
<comment type="similarity">
    <text evidence="2">Belongs to the HAD-like hydrolase superfamily. CbbY/CbbZ/Gph/YieH family.</text>
</comment>
<keyword evidence="6" id="KW-0119">Carbohydrate metabolism</keyword>
<dbReference type="GO" id="GO:0046872">
    <property type="term" value="F:metal ion binding"/>
    <property type="evidence" value="ECO:0007669"/>
    <property type="project" value="UniProtKB-KW"/>
</dbReference>
<organism evidence="7 10">
    <name type="scientific">Clostridium beijerinckii</name>
    <name type="common">Clostridium MP</name>
    <dbReference type="NCBI Taxonomy" id="1520"/>
    <lineage>
        <taxon>Bacteria</taxon>
        <taxon>Bacillati</taxon>
        <taxon>Bacillota</taxon>
        <taxon>Clostridia</taxon>
        <taxon>Eubacteriales</taxon>
        <taxon>Clostridiaceae</taxon>
        <taxon>Clostridium</taxon>
    </lineage>
</organism>
<dbReference type="CDD" id="cd16423">
    <property type="entry name" value="HAD_BPGM-like"/>
    <property type="match status" value="1"/>
</dbReference>
<dbReference type="NCBIfam" id="TIGR01549">
    <property type="entry name" value="HAD-SF-IA-v1"/>
    <property type="match status" value="1"/>
</dbReference>
<reference evidence="9" key="3">
    <citation type="submission" date="2020-06" db="EMBL/GenBank/DDBJ databases">
        <title>Genomic insights into acetone-butanol-ethanol (ABE) fermentation by sequencing solventogenic clostridia strains.</title>
        <authorList>
            <person name="Brown S."/>
        </authorList>
    </citation>
    <scope>NUCLEOTIDE SEQUENCE</scope>
    <source>
        <strain evidence="9">DJ123</strain>
    </source>
</reference>
<dbReference type="SFLD" id="SFLDG01129">
    <property type="entry name" value="C1.5:_HAD__Beta-PGM__Phosphata"/>
    <property type="match status" value="1"/>
</dbReference>
<comment type="cofactor">
    <cofactor evidence="1">
        <name>Mg(2+)</name>
        <dbReference type="ChEBI" id="CHEBI:18420"/>
    </cofactor>
</comment>
<dbReference type="EMBL" id="JABTDW010000001">
    <property type="protein sequence ID" value="NSB15651.1"/>
    <property type="molecule type" value="Genomic_DNA"/>
</dbReference>
<dbReference type="InterPro" id="IPR036412">
    <property type="entry name" value="HAD-like_sf"/>
</dbReference>
<evidence type="ECO:0000256" key="1">
    <source>
        <dbReference type="ARBA" id="ARBA00001946"/>
    </source>
</evidence>
<dbReference type="FunFam" id="3.40.50.1000:FF:000036">
    <property type="entry name" value="HAD family hydrolase"/>
    <property type="match status" value="1"/>
</dbReference>
<dbReference type="InterPro" id="IPR023198">
    <property type="entry name" value="PGP-like_dom2"/>
</dbReference>
<dbReference type="SFLD" id="SFLDG01135">
    <property type="entry name" value="C1.5.6:_HAD__Beta-PGM__Phospha"/>
    <property type="match status" value="1"/>
</dbReference>
<reference evidence="8" key="4">
    <citation type="submission" date="2020-11" db="EMBL/GenBank/DDBJ databases">
        <authorList>
            <person name="Thieme N."/>
            <person name="Liebl W."/>
            <person name="Zverlov V."/>
        </authorList>
    </citation>
    <scope>NUCLEOTIDE SEQUENCE</scope>
    <source>
        <strain evidence="8">NT08</strain>
    </source>
</reference>
<accession>A0A0B5QKW9</accession>
<dbReference type="RefSeq" id="WP_011969137.1">
    <property type="nucleotide sequence ID" value="NZ_CP010086.2"/>
</dbReference>
<dbReference type="InterPro" id="IPR006439">
    <property type="entry name" value="HAD-SF_hydro_IA"/>
</dbReference>
<evidence type="ECO:0000313" key="10">
    <source>
        <dbReference type="Proteomes" id="UP000031866"/>
    </source>
</evidence>
<dbReference type="Proteomes" id="UP000822184">
    <property type="component" value="Unassembled WGS sequence"/>
</dbReference>
<keyword evidence="4 8" id="KW-0378">Hydrolase</keyword>
<evidence type="ECO:0000256" key="6">
    <source>
        <dbReference type="ARBA" id="ARBA00023277"/>
    </source>
</evidence>